<feature type="transmembrane region" description="Helical" evidence="1">
    <location>
        <begin position="176"/>
        <end position="201"/>
    </location>
</feature>
<dbReference type="eggNOG" id="ENOG502S4UA">
    <property type="taxonomic scope" value="Eukaryota"/>
</dbReference>
<keyword evidence="1" id="KW-1133">Transmembrane helix</keyword>
<evidence type="ECO:0000256" key="1">
    <source>
        <dbReference type="SAM" id="Phobius"/>
    </source>
</evidence>
<dbReference type="Gene3D" id="1.20.140.150">
    <property type="match status" value="1"/>
</dbReference>
<feature type="transmembrane region" description="Helical" evidence="1">
    <location>
        <begin position="221"/>
        <end position="242"/>
    </location>
</feature>
<evidence type="ECO:0000313" key="2">
    <source>
        <dbReference type="EMBL" id="CCE61871.1"/>
    </source>
</evidence>
<protein>
    <recommendedName>
        <fullName evidence="4">Actin cortical patch SUR7/pH-response regulator pali</fullName>
    </recommendedName>
</protein>
<organism evidence="2 3">
    <name type="scientific">Tetrapisispora phaffii (strain ATCC 24235 / CBS 4417 / NBRC 1672 / NRRL Y-8282 / UCD 70-5)</name>
    <name type="common">Yeast</name>
    <name type="synonym">Fabospora phaffii</name>
    <dbReference type="NCBI Taxonomy" id="1071381"/>
    <lineage>
        <taxon>Eukaryota</taxon>
        <taxon>Fungi</taxon>
        <taxon>Dikarya</taxon>
        <taxon>Ascomycota</taxon>
        <taxon>Saccharomycotina</taxon>
        <taxon>Saccharomycetes</taxon>
        <taxon>Saccharomycetales</taxon>
        <taxon>Saccharomycetaceae</taxon>
        <taxon>Tetrapisispora</taxon>
    </lineage>
</organism>
<dbReference type="OMA" id="MNWAFVI"/>
<accession>G8BPE0</accession>
<dbReference type="Proteomes" id="UP000005666">
    <property type="component" value="Chromosome 2"/>
</dbReference>
<sequence>MANGAKLFLAGIITFVSFIIAIVSFAGSTSNYKPINEIYVAHLNLKNIKNDAVFTNLTQALDSNSLPNYINIGLWSYCISGTNSDKIEKCTSPKGIQEFDLKTLLYDNVANNESEDLLDSIDDILLPDSIANKKGYYNGLSRCMWITLIIGIIVLFLDLIFIILRMLFALRALKIIGLFLACVAFASLIISGSTSVATYVYIKVHLNKNYDEYGIKLDLGRNFFCILWGSILGSLLNLLLWVSVRDDVRRTYVTQAGPSQSGKRIIL</sequence>
<dbReference type="HOGENOM" id="CLU_1147965_0_0_1"/>
<dbReference type="GeneID" id="11535036"/>
<dbReference type="GO" id="GO:0005886">
    <property type="term" value="C:plasma membrane"/>
    <property type="evidence" value="ECO:0007669"/>
    <property type="project" value="EnsemblFungi"/>
</dbReference>
<keyword evidence="1" id="KW-0812">Transmembrane</keyword>
<dbReference type="EMBL" id="HE612857">
    <property type="protein sequence ID" value="CCE61871.1"/>
    <property type="molecule type" value="Genomic_DNA"/>
</dbReference>
<evidence type="ECO:0008006" key="4">
    <source>
        <dbReference type="Google" id="ProtNLM"/>
    </source>
</evidence>
<gene>
    <name evidence="2" type="primary">TPHA0B01990</name>
    <name evidence="2" type="ordered locus">TPHA_0B01990</name>
</gene>
<dbReference type="InterPro" id="IPR009571">
    <property type="entry name" value="SUR7/Rim9-like_fungi"/>
</dbReference>
<dbReference type="GO" id="GO:0051285">
    <property type="term" value="C:cell cortex of cell tip"/>
    <property type="evidence" value="ECO:0007669"/>
    <property type="project" value="TreeGrafter"/>
</dbReference>
<feature type="transmembrane region" description="Helical" evidence="1">
    <location>
        <begin position="144"/>
        <end position="164"/>
    </location>
</feature>
<dbReference type="AlphaFoldDB" id="G8BPE0"/>
<dbReference type="PANTHER" id="PTHR28019:SF2">
    <property type="entry name" value="CELL MEMBRANE PROTEIN YLR413W-RELATED"/>
    <property type="match status" value="1"/>
</dbReference>
<dbReference type="OrthoDB" id="4480814at2759"/>
<dbReference type="InterPro" id="IPR052413">
    <property type="entry name" value="SUR7_domain"/>
</dbReference>
<dbReference type="Pfam" id="PF06687">
    <property type="entry name" value="SUR7"/>
    <property type="match status" value="1"/>
</dbReference>
<proteinExistence type="predicted"/>
<dbReference type="GO" id="GO:0031505">
    <property type="term" value="P:fungal-type cell wall organization"/>
    <property type="evidence" value="ECO:0007669"/>
    <property type="project" value="EnsemblFungi"/>
</dbReference>
<keyword evidence="3" id="KW-1185">Reference proteome</keyword>
<reference evidence="2 3" key="1">
    <citation type="journal article" date="2011" name="Proc. Natl. Acad. Sci. U.S.A.">
        <title>Evolutionary erosion of yeast sex chromosomes by mating-type switching accidents.</title>
        <authorList>
            <person name="Gordon J.L."/>
            <person name="Armisen D."/>
            <person name="Proux-Wera E."/>
            <person name="Oheigeartaigh S.S."/>
            <person name="Byrne K.P."/>
            <person name="Wolfe K.H."/>
        </authorList>
    </citation>
    <scope>NUCLEOTIDE SEQUENCE [LARGE SCALE GENOMIC DNA]</scope>
    <source>
        <strain evidence="3">ATCC 24235 / CBS 4417 / NBRC 1672 / NRRL Y-8282 / UCD 70-5</strain>
    </source>
</reference>
<dbReference type="KEGG" id="tpf:TPHA_0B01990"/>
<keyword evidence="1" id="KW-0472">Membrane</keyword>
<dbReference type="PANTHER" id="PTHR28019">
    <property type="entry name" value="CELL MEMBRANE PROTEIN YLR413W-RELATED"/>
    <property type="match status" value="1"/>
</dbReference>
<dbReference type="RefSeq" id="XP_003684305.1">
    <property type="nucleotide sequence ID" value="XM_003684257.1"/>
</dbReference>
<evidence type="ECO:0000313" key="3">
    <source>
        <dbReference type="Proteomes" id="UP000005666"/>
    </source>
</evidence>
<feature type="transmembrane region" description="Helical" evidence="1">
    <location>
        <begin position="7"/>
        <end position="27"/>
    </location>
</feature>
<name>G8BPE0_TETPH</name>